<accession>A0A0L9TCB8</accession>
<dbReference type="Gramene" id="KOM28016">
    <property type="protein sequence ID" value="KOM28016"/>
    <property type="gene ID" value="LR48_Vigan479s000500"/>
</dbReference>
<organism evidence="3 4">
    <name type="scientific">Phaseolus angularis</name>
    <name type="common">Azuki bean</name>
    <name type="synonym">Vigna angularis</name>
    <dbReference type="NCBI Taxonomy" id="3914"/>
    <lineage>
        <taxon>Eukaryota</taxon>
        <taxon>Viridiplantae</taxon>
        <taxon>Streptophyta</taxon>
        <taxon>Embryophyta</taxon>
        <taxon>Tracheophyta</taxon>
        <taxon>Spermatophyta</taxon>
        <taxon>Magnoliopsida</taxon>
        <taxon>eudicotyledons</taxon>
        <taxon>Gunneridae</taxon>
        <taxon>Pentapetalae</taxon>
        <taxon>rosids</taxon>
        <taxon>fabids</taxon>
        <taxon>Fabales</taxon>
        <taxon>Fabaceae</taxon>
        <taxon>Papilionoideae</taxon>
        <taxon>50 kb inversion clade</taxon>
        <taxon>NPAAA clade</taxon>
        <taxon>indigoferoid/millettioid clade</taxon>
        <taxon>Phaseoleae</taxon>
        <taxon>Vigna</taxon>
    </lineage>
</organism>
<evidence type="ECO:0000256" key="1">
    <source>
        <dbReference type="SAM" id="MobiDB-lite"/>
    </source>
</evidence>
<dbReference type="EMBL" id="KQ258406">
    <property type="protein sequence ID" value="KOM28016.1"/>
    <property type="molecule type" value="Genomic_DNA"/>
</dbReference>
<reference evidence="4" key="1">
    <citation type="journal article" date="2015" name="Proc. Natl. Acad. Sci. U.S.A.">
        <title>Genome sequencing of adzuki bean (Vigna angularis) provides insight into high starch and low fat accumulation and domestication.</title>
        <authorList>
            <person name="Yang K."/>
            <person name="Tian Z."/>
            <person name="Chen C."/>
            <person name="Luo L."/>
            <person name="Zhao B."/>
            <person name="Wang Z."/>
            <person name="Yu L."/>
            <person name="Li Y."/>
            <person name="Sun Y."/>
            <person name="Li W."/>
            <person name="Chen Y."/>
            <person name="Li Y."/>
            <person name="Zhang Y."/>
            <person name="Ai D."/>
            <person name="Zhao J."/>
            <person name="Shang C."/>
            <person name="Ma Y."/>
            <person name="Wu B."/>
            <person name="Wang M."/>
            <person name="Gao L."/>
            <person name="Sun D."/>
            <person name="Zhang P."/>
            <person name="Guo F."/>
            <person name="Wang W."/>
            <person name="Li Y."/>
            <person name="Wang J."/>
            <person name="Varshney R.K."/>
            <person name="Wang J."/>
            <person name="Ling H.Q."/>
            <person name="Wan P."/>
        </authorList>
    </citation>
    <scope>NUCLEOTIDE SEQUENCE</scope>
    <source>
        <strain evidence="4">cv. Jingnong 6</strain>
    </source>
</reference>
<gene>
    <name evidence="3" type="ORF">LR48_Vigan479s000500</name>
</gene>
<protein>
    <recommendedName>
        <fullName evidence="5">NAC domain-containing protein</fullName>
    </recommendedName>
</protein>
<feature type="compositionally biased region" description="Basic and acidic residues" evidence="1">
    <location>
        <begin position="314"/>
        <end position="323"/>
    </location>
</feature>
<name>A0A0L9TCB8_PHAAN</name>
<feature type="compositionally biased region" description="Polar residues" evidence="1">
    <location>
        <begin position="292"/>
        <end position="309"/>
    </location>
</feature>
<feature type="chain" id="PRO_5005594542" description="NAC domain-containing protein" evidence="2">
    <location>
        <begin position="19"/>
        <end position="323"/>
    </location>
</feature>
<proteinExistence type="predicted"/>
<feature type="region of interest" description="Disordered" evidence="1">
    <location>
        <begin position="292"/>
        <end position="323"/>
    </location>
</feature>
<dbReference type="Proteomes" id="UP000053144">
    <property type="component" value="Unassembled WGS sequence"/>
</dbReference>
<keyword evidence="2" id="KW-0732">Signal</keyword>
<sequence>MAKFTCILFNYLASAAHGFLYTRSHEKFIFKVAKHNWNKRGAHFLKADHGGKEHIFTSNNFFSFQHIHSILKHTHTSRFAQQRRPKASCTVHRPAISKRERCLGKREHHVEQPSLFSKRSSSKKTHCSWCKKSHGWMEQLEGREFPPCNGNGWIPAEMTHGLPHPEALELHYEGSCTIQQEDPTSTTEKLLHLPFVMKRKRRWKLVEEFTVGSPSTWSNNVCVFGEGEAVVELSEGTHGQRGEANAACTCEERELQDTVNNIPATMAAYGMSREEDGSKDGEEGSTVLEQTTQSSRVQSNLHGPASSTALRPALSKEMHMMIG</sequence>
<feature type="signal peptide" evidence="2">
    <location>
        <begin position="1"/>
        <end position="18"/>
    </location>
</feature>
<evidence type="ECO:0000313" key="3">
    <source>
        <dbReference type="EMBL" id="KOM28016.1"/>
    </source>
</evidence>
<evidence type="ECO:0000313" key="4">
    <source>
        <dbReference type="Proteomes" id="UP000053144"/>
    </source>
</evidence>
<evidence type="ECO:0008006" key="5">
    <source>
        <dbReference type="Google" id="ProtNLM"/>
    </source>
</evidence>
<evidence type="ECO:0000256" key="2">
    <source>
        <dbReference type="SAM" id="SignalP"/>
    </source>
</evidence>
<dbReference type="AlphaFoldDB" id="A0A0L9TCB8"/>